<dbReference type="EMBL" id="CP009511">
    <property type="protein sequence ID" value="AKB61026.1"/>
    <property type="molecule type" value="Genomic_DNA"/>
</dbReference>
<evidence type="ECO:0000313" key="2">
    <source>
        <dbReference type="Proteomes" id="UP000033116"/>
    </source>
</evidence>
<gene>
    <name evidence="1" type="ORF">MSMAP_1041</name>
</gene>
<sequence>MTGRPEREEVWDYPLEAVREAVVNAVCHRDYTIMSQIEIRIYDNELIVWSPGGLPPGLTL</sequence>
<keyword evidence="1" id="KW-0067">ATP-binding</keyword>
<dbReference type="InterPro" id="IPR038475">
    <property type="entry name" value="RecG_C_sf"/>
</dbReference>
<organism evidence="1 2">
    <name type="scientific">Methanosarcina mazei SarPi</name>
    <dbReference type="NCBI Taxonomy" id="1434115"/>
    <lineage>
        <taxon>Archaea</taxon>
        <taxon>Methanobacteriati</taxon>
        <taxon>Methanobacteriota</taxon>
        <taxon>Stenosarchaea group</taxon>
        <taxon>Methanomicrobia</taxon>
        <taxon>Methanosarcinales</taxon>
        <taxon>Methanosarcinaceae</taxon>
        <taxon>Methanosarcina</taxon>
    </lineage>
</organism>
<dbReference type="PANTHER" id="PTHR30595">
    <property type="entry name" value="GLPR-RELATED TRANSCRIPTIONAL REPRESSOR"/>
    <property type="match status" value="1"/>
</dbReference>
<evidence type="ECO:0000313" key="1">
    <source>
        <dbReference type="EMBL" id="AKB61026.1"/>
    </source>
</evidence>
<dbReference type="HOGENOM" id="CLU_197249_0_0_2"/>
<dbReference type="AlphaFoldDB" id="A0A0E3LS24"/>
<keyword evidence="1" id="KW-0378">Hydrolase</keyword>
<proteinExistence type="predicted"/>
<keyword evidence="1" id="KW-0347">Helicase</keyword>
<dbReference type="RefSeq" id="WP_048037776.1">
    <property type="nucleotide sequence ID" value="NZ_CP009511.1"/>
</dbReference>
<dbReference type="Gene3D" id="3.30.565.60">
    <property type="match status" value="1"/>
</dbReference>
<dbReference type="GO" id="GO:0004386">
    <property type="term" value="F:helicase activity"/>
    <property type="evidence" value="ECO:0007669"/>
    <property type="project" value="UniProtKB-KW"/>
</dbReference>
<reference evidence="1 2" key="1">
    <citation type="submission" date="2014-07" db="EMBL/GenBank/DDBJ databases">
        <title>Methanogenic archaea and the global carbon cycle.</title>
        <authorList>
            <person name="Henriksen J.R."/>
            <person name="Luke J."/>
            <person name="Reinhart S."/>
            <person name="Benedict M.N."/>
            <person name="Youngblut N.D."/>
            <person name="Metcalf M.E."/>
            <person name="Whitaker R.J."/>
            <person name="Metcalf W.W."/>
        </authorList>
    </citation>
    <scope>NUCLEOTIDE SEQUENCE [LARGE SCALE GENOMIC DNA]</scope>
    <source>
        <strain evidence="1 2">SarPi</strain>
    </source>
</reference>
<accession>A0A0E3LS24</accession>
<keyword evidence="1" id="KW-0547">Nucleotide-binding</keyword>
<protein>
    <submittedName>
        <fullName evidence="1">ATP-dependent DNA helicase</fullName>
    </submittedName>
</protein>
<dbReference type="Proteomes" id="UP000033116">
    <property type="component" value="Chromosome"/>
</dbReference>
<dbReference type="PATRIC" id="fig|1434115.4.peg.1299"/>
<name>A0A0E3LS24_METMZ</name>
<dbReference type="PANTHER" id="PTHR30595:SF6">
    <property type="entry name" value="SCHLAFEN ALBA-2 DOMAIN-CONTAINING PROTEIN"/>
    <property type="match status" value="1"/>
</dbReference>
<dbReference type="GeneID" id="24864190"/>